<gene>
    <name evidence="2" type="ORF">F8M49_07430</name>
</gene>
<reference evidence="2 3" key="1">
    <citation type="submission" date="2019-10" db="EMBL/GenBank/DDBJ databases">
        <title>Draft Genome Assembly of Rhodococcus zopfii DSM44189.</title>
        <authorList>
            <person name="Sutton J.M."/>
            <person name="Akob D.M."/>
            <person name="Bushman T.J."/>
        </authorList>
    </citation>
    <scope>NUCLEOTIDE SEQUENCE [LARGE SCALE GENOMIC DNA]</scope>
    <source>
        <strain evidence="2 3">DSM 44189</strain>
    </source>
</reference>
<dbReference type="Proteomes" id="UP001275440">
    <property type="component" value="Unassembled WGS sequence"/>
</dbReference>
<feature type="transmembrane region" description="Helical" evidence="1">
    <location>
        <begin position="60"/>
        <end position="86"/>
    </location>
</feature>
<dbReference type="EMBL" id="WBMO01000001">
    <property type="protein sequence ID" value="MDV2475290.1"/>
    <property type="molecule type" value="Genomic_DNA"/>
</dbReference>
<keyword evidence="1" id="KW-0812">Transmembrane</keyword>
<evidence type="ECO:0000256" key="1">
    <source>
        <dbReference type="SAM" id="Phobius"/>
    </source>
</evidence>
<keyword evidence="3" id="KW-1185">Reference proteome</keyword>
<accession>A0ABU3WMS6</accession>
<name>A0ABU3WMS6_9NOCA</name>
<keyword evidence="1" id="KW-0472">Membrane</keyword>
<evidence type="ECO:0000313" key="3">
    <source>
        <dbReference type="Proteomes" id="UP001275440"/>
    </source>
</evidence>
<comment type="caution">
    <text evidence="2">The sequence shown here is derived from an EMBL/GenBank/DDBJ whole genome shotgun (WGS) entry which is preliminary data.</text>
</comment>
<protein>
    <submittedName>
        <fullName evidence="2">Uncharacterized protein</fullName>
    </submittedName>
</protein>
<keyword evidence="1" id="KW-1133">Transmembrane helix</keyword>
<organism evidence="2 3">
    <name type="scientific">Rhodococcus zopfii</name>
    <dbReference type="NCBI Taxonomy" id="43772"/>
    <lineage>
        <taxon>Bacteria</taxon>
        <taxon>Bacillati</taxon>
        <taxon>Actinomycetota</taxon>
        <taxon>Actinomycetes</taxon>
        <taxon>Mycobacteriales</taxon>
        <taxon>Nocardiaceae</taxon>
        <taxon>Rhodococcus</taxon>
    </lineage>
</organism>
<evidence type="ECO:0000313" key="2">
    <source>
        <dbReference type="EMBL" id="MDV2475290.1"/>
    </source>
</evidence>
<proteinExistence type="predicted"/>
<sequence length="89" mass="8911">MTEIAFATDFIADRTDRRPLHVAQARFPVAHAPIAAIDPAPSTSHATGLRAVVESAVGTVFSATVAAVMVTGLAGAGAASAVAGALRSR</sequence>
<dbReference type="RefSeq" id="WP_378526385.1">
    <property type="nucleotide sequence ID" value="NZ_JBHWXO010000023.1"/>
</dbReference>